<dbReference type="PROSITE" id="PS50177">
    <property type="entry name" value="NTF2_DOMAIN"/>
    <property type="match status" value="1"/>
</dbReference>
<dbReference type="Proteomes" id="UP000886595">
    <property type="component" value="Unassembled WGS sequence"/>
</dbReference>
<gene>
    <name evidence="6" type="ORF">Bca52824_015460</name>
</gene>
<evidence type="ECO:0000256" key="3">
    <source>
        <dbReference type="SAM" id="MobiDB-lite"/>
    </source>
</evidence>
<keyword evidence="7" id="KW-1185">Reference proteome</keyword>
<evidence type="ECO:0000259" key="4">
    <source>
        <dbReference type="PROSITE" id="PS50102"/>
    </source>
</evidence>
<accession>A0A8X7W390</accession>
<evidence type="ECO:0000313" key="6">
    <source>
        <dbReference type="EMBL" id="KAG2322247.1"/>
    </source>
</evidence>
<feature type="domain" description="NTF2" evidence="5">
    <location>
        <begin position="12"/>
        <end position="128"/>
    </location>
</feature>
<dbReference type="PROSITE" id="PS50102">
    <property type="entry name" value="RRM"/>
    <property type="match status" value="1"/>
</dbReference>
<dbReference type="InterPro" id="IPR000504">
    <property type="entry name" value="RRM_dom"/>
</dbReference>
<feature type="region of interest" description="Disordered" evidence="3">
    <location>
        <begin position="346"/>
        <end position="441"/>
    </location>
</feature>
<dbReference type="PANTHER" id="PTHR10693">
    <property type="entry name" value="RAS GTPASE-ACTIVATING PROTEIN-BINDING PROTEIN"/>
    <property type="match status" value="1"/>
</dbReference>
<dbReference type="Pfam" id="PF00076">
    <property type="entry name" value="RRM_1"/>
    <property type="match status" value="1"/>
</dbReference>
<feature type="compositionally biased region" description="Polar residues" evidence="3">
    <location>
        <begin position="354"/>
        <end position="370"/>
    </location>
</feature>
<dbReference type="InterPro" id="IPR018222">
    <property type="entry name" value="Nuclear_transport_factor_2_euk"/>
</dbReference>
<evidence type="ECO:0000259" key="5">
    <source>
        <dbReference type="PROSITE" id="PS50177"/>
    </source>
</evidence>
<dbReference type="Gene3D" id="3.10.450.50">
    <property type="match status" value="1"/>
</dbReference>
<dbReference type="PANTHER" id="PTHR10693:SF67">
    <property type="entry name" value="RRM DOMAIN-CONTAINING PROTEIN"/>
    <property type="match status" value="1"/>
</dbReference>
<dbReference type="InterPro" id="IPR032710">
    <property type="entry name" value="NTF2-like_dom_sf"/>
</dbReference>
<dbReference type="InterPro" id="IPR039539">
    <property type="entry name" value="Ras_GTPase_bind_prot"/>
</dbReference>
<dbReference type="GO" id="GO:1990904">
    <property type="term" value="C:ribonucleoprotein complex"/>
    <property type="evidence" value="ECO:0007669"/>
    <property type="project" value="TreeGrafter"/>
</dbReference>
<dbReference type="CDD" id="cd00780">
    <property type="entry name" value="NTF2"/>
    <property type="match status" value="1"/>
</dbReference>
<dbReference type="CDD" id="cd00590">
    <property type="entry name" value="RRM_SF"/>
    <property type="match status" value="1"/>
</dbReference>
<reference evidence="6 7" key="1">
    <citation type="submission" date="2020-02" db="EMBL/GenBank/DDBJ databases">
        <authorList>
            <person name="Ma Q."/>
            <person name="Huang Y."/>
            <person name="Song X."/>
            <person name="Pei D."/>
        </authorList>
    </citation>
    <scope>NUCLEOTIDE SEQUENCE [LARGE SCALE GENOMIC DNA]</scope>
    <source>
        <strain evidence="6">Sxm20200214</strain>
        <tissue evidence="6">Leaf</tissue>
    </source>
</reference>
<dbReference type="SUPFAM" id="SSF54427">
    <property type="entry name" value="NTF2-like"/>
    <property type="match status" value="1"/>
</dbReference>
<feature type="compositionally biased region" description="Polar residues" evidence="3">
    <location>
        <begin position="379"/>
        <end position="414"/>
    </location>
</feature>
<dbReference type="SUPFAM" id="SSF54928">
    <property type="entry name" value="RNA-binding domain, RBD"/>
    <property type="match status" value="1"/>
</dbReference>
<evidence type="ECO:0000256" key="2">
    <source>
        <dbReference type="PROSITE-ProRule" id="PRU00176"/>
    </source>
</evidence>
<proteinExistence type="predicted"/>
<dbReference type="Pfam" id="PF02136">
    <property type="entry name" value="NTF2"/>
    <property type="match status" value="1"/>
</dbReference>
<name>A0A8X7W390_BRACI</name>
<dbReference type="Gene3D" id="3.30.70.330">
    <property type="match status" value="1"/>
</dbReference>
<sequence length="441" mass="47663">MAAERGFLDAQVSEAFVKHYYRVVGTMTHAAHEFYVDGSLVTRPGPDGTMMSFSSLEAIKKHYLSSYYDGTTFDVLSVESQSSSGDGLFIMVVGFLTGKDNLKRKFSQAFYLARQTGSYVVVNDIHRFVDEEGSTPRSLPSELAEPVEEVKKTAQVLNATKKKSVNAAEAKKVVAPEKVVTAQKPKEPVAEPSAAPPLDGAKKSFASMVQSVSRNAAPLQVKAAPVQIPSSVAVAQPKPHVAPAPVKKTDQKMVDEPGTSIVVSNLPMDARWPEVYELFKGFGPIKKYGVQIRRSRDSGRCFAFVAFESVASVQSVLKAAKSDPFWLGDYWLRVKEKQVAYDGSKPFVRRSEGGSKSQSGSVDGSETRSGSVDGRKTQSDSADGSKTQSGSVDGGKTQSGFVDGSKSQTGSVDGSKTENDSVASLEDEGFTLVRRRKNRRQ</sequence>
<keyword evidence="1 2" id="KW-0694">RNA-binding</keyword>
<dbReference type="GO" id="GO:0005829">
    <property type="term" value="C:cytosol"/>
    <property type="evidence" value="ECO:0007669"/>
    <property type="project" value="TreeGrafter"/>
</dbReference>
<dbReference type="EMBL" id="JAAMPC010000003">
    <property type="protein sequence ID" value="KAG2322247.1"/>
    <property type="molecule type" value="Genomic_DNA"/>
</dbReference>
<dbReference type="SMART" id="SM00360">
    <property type="entry name" value="RRM"/>
    <property type="match status" value="1"/>
</dbReference>
<organism evidence="6 7">
    <name type="scientific">Brassica carinata</name>
    <name type="common">Ethiopian mustard</name>
    <name type="synonym">Abyssinian cabbage</name>
    <dbReference type="NCBI Taxonomy" id="52824"/>
    <lineage>
        <taxon>Eukaryota</taxon>
        <taxon>Viridiplantae</taxon>
        <taxon>Streptophyta</taxon>
        <taxon>Embryophyta</taxon>
        <taxon>Tracheophyta</taxon>
        <taxon>Spermatophyta</taxon>
        <taxon>Magnoliopsida</taxon>
        <taxon>eudicotyledons</taxon>
        <taxon>Gunneridae</taxon>
        <taxon>Pentapetalae</taxon>
        <taxon>rosids</taxon>
        <taxon>malvids</taxon>
        <taxon>Brassicales</taxon>
        <taxon>Brassicaceae</taxon>
        <taxon>Brassiceae</taxon>
        <taxon>Brassica</taxon>
    </lineage>
</organism>
<dbReference type="AlphaFoldDB" id="A0A8X7W390"/>
<comment type="caution">
    <text evidence="6">The sequence shown here is derived from an EMBL/GenBank/DDBJ whole genome shotgun (WGS) entry which is preliminary data.</text>
</comment>
<dbReference type="InterPro" id="IPR012677">
    <property type="entry name" value="Nucleotide-bd_a/b_plait_sf"/>
</dbReference>
<dbReference type="InterPro" id="IPR035979">
    <property type="entry name" value="RBD_domain_sf"/>
</dbReference>
<evidence type="ECO:0000256" key="1">
    <source>
        <dbReference type="ARBA" id="ARBA00022884"/>
    </source>
</evidence>
<feature type="domain" description="RRM" evidence="4">
    <location>
        <begin position="259"/>
        <end position="339"/>
    </location>
</feature>
<dbReference type="GO" id="GO:0003729">
    <property type="term" value="F:mRNA binding"/>
    <property type="evidence" value="ECO:0007669"/>
    <property type="project" value="TreeGrafter"/>
</dbReference>
<dbReference type="OrthoDB" id="1001241at2759"/>
<protein>
    <submittedName>
        <fullName evidence="6">Uncharacterized protein</fullName>
    </submittedName>
</protein>
<evidence type="ECO:0000313" key="7">
    <source>
        <dbReference type="Proteomes" id="UP000886595"/>
    </source>
</evidence>
<dbReference type="InterPro" id="IPR002075">
    <property type="entry name" value="NTF2_dom"/>
</dbReference>